<evidence type="ECO:0000313" key="17">
    <source>
        <dbReference type="Proteomes" id="UP000009328"/>
    </source>
</evidence>
<keyword evidence="9" id="KW-0735">Signal-anchor</keyword>
<dbReference type="GO" id="GO:0005774">
    <property type="term" value="C:vacuolar membrane"/>
    <property type="evidence" value="ECO:0007669"/>
    <property type="project" value="UniProtKB-SubCell"/>
</dbReference>
<evidence type="ECO:0000259" key="15">
    <source>
        <dbReference type="Pfam" id="PF00930"/>
    </source>
</evidence>
<dbReference type="eggNOG" id="KOG2100">
    <property type="taxonomic scope" value="Eukaryota"/>
</dbReference>
<evidence type="ECO:0000256" key="3">
    <source>
        <dbReference type="ARBA" id="ARBA00022438"/>
    </source>
</evidence>
<evidence type="ECO:0000256" key="4">
    <source>
        <dbReference type="ARBA" id="ARBA00022554"/>
    </source>
</evidence>
<evidence type="ECO:0000259" key="14">
    <source>
        <dbReference type="Pfam" id="PF00326"/>
    </source>
</evidence>
<gene>
    <name evidence="16" type="ORF">BN7_5993</name>
</gene>
<dbReference type="PANTHER" id="PTHR11731">
    <property type="entry name" value="PROTEASE FAMILY S9B,C DIPEPTIDYL-PEPTIDASE IV-RELATED"/>
    <property type="match status" value="1"/>
</dbReference>
<dbReference type="InParanoid" id="K0KMB2"/>
<dbReference type="GO" id="GO:0004252">
    <property type="term" value="F:serine-type endopeptidase activity"/>
    <property type="evidence" value="ECO:0007669"/>
    <property type="project" value="InterPro"/>
</dbReference>
<evidence type="ECO:0000256" key="11">
    <source>
        <dbReference type="ARBA" id="ARBA00023136"/>
    </source>
</evidence>
<keyword evidence="12" id="KW-0325">Glycoprotein</keyword>
<comment type="caution">
    <text evidence="16">The sequence shown here is derived from an EMBL/GenBank/DDBJ whole genome shotgun (WGS) entry which is preliminary data.</text>
</comment>
<keyword evidence="5" id="KW-0645">Protease</keyword>
<dbReference type="GO" id="GO:0005886">
    <property type="term" value="C:plasma membrane"/>
    <property type="evidence" value="ECO:0007669"/>
    <property type="project" value="TreeGrafter"/>
</dbReference>
<dbReference type="PANTHER" id="PTHR11731:SF200">
    <property type="entry name" value="DIPEPTIDYL PEPTIDASE 10, ISOFORM B"/>
    <property type="match status" value="1"/>
</dbReference>
<dbReference type="FunCoup" id="K0KMB2">
    <property type="interactions" value="319"/>
</dbReference>
<dbReference type="GO" id="GO:0006508">
    <property type="term" value="P:proteolysis"/>
    <property type="evidence" value="ECO:0007669"/>
    <property type="project" value="UniProtKB-KW"/>
</dbReference>
<dbReference type="SUPFAM" id="SSF82171">
    <property type="entry name" value="DPP6 N-terminal domain-like"/>
    <property type="match status" value="1"/>
</dbReference>
<dbReference type="Pfam" id="PF00326">
    <property type="entry name" value="Peptidase_S9"/>
    <property type="match status" value="1"/>
</dbReference>
<dbReference type="InterPro" id="IPR001375">
    <property type="entry name" value="Peptidase_S9_cat"/>
</dbReference>
<dbReference type="InterPro" id="IPR002469">
    <property type="entry name" value="Peptidase_S9B_N"/>
</dbReference>
<dbReference type="HOGENOM" id="CLU_006105_0_1_1"/>
<dbReference type="MEROPS" id="S09.006"/>
<evidence type="ECO:0000256" key="1">
    <source>
        <dbReference type="ARBA" id="ARBA00004576"/>
    </source>
</evidence>
<comment type="similarity">
    <text evidence="2">Belongs to the peptidase S9B family.</text>
</comment>
<keyword evidence="11 13" id="KW-0472">Membrane</keyword>
<accession>K0KMB2</accession>
<evidence type="ECO:0000256" key="12">
    <source>
        <dbReference type="ARBA" id="ARBA00023180"/>
    </source>
</evidence>
<dbReference type="SUPFAM" id="SSF53474">
    <property type="entry name" value="alpha/beta-Hydrolases"/>
    <property type="match status" value="1"/>
</dbReference>
<reference evidence="16 17" key="1">
    <citation type="journal article" date="2012" name="Eukaryot. Cell">
        <title>Draft genome sequence of Wickerhamomyces ciferrii NRRL Y-1031 F-60-10.</title>
        <authorList>
            <person name="Schneider J."/>
            <person name="Andrea H."/>
            <person name="Blom J."/>
            <person name="Jaenicke S."/>
            <person name="Ruckert C."/>
            <person name="Schorsch C."/>
            <person name="Szczepanowski R."/>
            <person name="Farwick M."/>
            <person name="Goesmann A."/>
            <person name="Puhler A."/>
            <person name="Schaffer S."/>
            <person name="Tauch A."/>
            <person name="Kohler T."/>
            <person name="Brinkrolf K."/>
        </authorList>
    </citation>
    <scope>NUCLEOTIDE SEQUENCE [LARGE SCALE GENOMIC DNA]</scope>
    <source>
        <strain evidence="17">ATCC 14091 / BCRC 22168 / CBS 111 / JCM 3599 / NBRC 0793 / NRRL Y-1031 F-60-10</strain>
    </source>
</reference>
<evidence type="ECO:0000256" key="9">
    <source>
        <dbReference type="ARBA" id="ARBA00022968"/>
    </source>
</evidence>
<dbReference type="InterPro" id="IPR002471">
    <property type="entry name" value="Pept_S9_AS"/>
</dbReference>
<dbReference type="STRING" id="1206466.K0KMB2"/>
<comment type="subcellular location">
    <subcellularLocation>
        <location evidence="1">Vacuole membrane</location>
        <topology evidence="1">Single-pass type II membrane protein</topology>
    </subcellularLocation>
</comment>
<dbReference type="PROSITE" id="PS00708">
    <property type="entry name" value="PRO_ENDOPEP_SER"/>
    <property type="match status" value="1"/>
</dbReference>
<dbReference type="InterPro" id="IPR050278">
    <property type="entry name" value="Serine_Prot_S9B/DPPIV"/>
</dbReference>
<feature type="transmembrane region" description="Helical" evidence="13">
    <location>
        <begin position="64"/>
        <end position="86"/>
    </location>
</feature>
<dbReference type="GO" id="GO:0008239">
    <property type="term" value="F:dipeptidyl-peptidase activity"/>
    <property type="evidence" value="ECO:0007669"/>
    <property type="project" value="TreeGrafter"/>
</dbReference>
<evidence type="ECO:0000256" key="6">
    <source>
        <dbReference type="ARBA" id="ARBA00022692"/>
    </source>
</evidence>
<keyword evidence="6 13" id="KW-0812">Transmembrane</keyword>
<keyword evidence="7" id="KW-0378">Hydrolase</keyword>
<dbReference type="Gene3D" id="3.40.50.1820">
    <property type="entry name" value="alpha/beta hydrolase"/>
    <property type="match status" value="1"/>
</dbReference>
<evidence type="ECO:0000256" key="8">
    <source>
        <dbReference type="ARBA" id="ARBA00022825"/>
    </source>
</evidence>
<evidence type="ECO:0000256" key="13">
    <source>
        <dbReference type="SAM" id="Phobius"/>
    </source>
</evidence>
<proteinExistence type="inferred from homology"/>
<dbReference type="Proteomes" id="UP000009328">
    <property type="component" value="Unassembled WGS sequence"/>
</dbReference>
<sequence>MSHLFNKDANNQKDDDHIDEKQRIHSYKMNNQSSNIDRLWSSDLFDAQDRFQYMNNHQSSNKNWLWSIGLITLLIWGSSFLVLGIARLRESSVQLKQLEILTQSSTSSIKNILRGYKDDQEVLTLGSDKVLGFDEIRNSSFSANFKPIQWISEPDSLTNDKGTFVTFDNDLYLIKSVYDKEYENLLYNGSKITVKNEEYEIERLVASPNLKYALISTNHSQNWRHSSFAFYWILNVETQEISKLHEDKISIAKWSPISDKVAFVLENNIYVYDLSTQNTNQSTFDGDAQVFNGKPDWVYEEEVLEGDSALWWSPNGEFISFLRANDTLVSEFQIPYFVQGDAKDVYPEVRSLKYPKPGYNNPDVSVGVINVNKQTTELIGYKYGIFTEILWVGNDQLLIKATNRESDFLKVVLVNAQDLSFEIVRDEVTDSWFEITHDTLFIPKSTGPDAIREDDGYLDTISVNGFNHLAYFSPPNNSTPKILTQGDWEVVSAPSAFNYEKNLIYYISTKKSSIERHLYSLNLITGETEQLTKGEGWFSASFSSGARFVSLSYRGPNIPYQKLVDLETGEDEFLEDNDKLSRLLDTYDLPIRTYGEVDIGTAIVNYVERLPPHFDENKKYPVLFFVYGGPNSQLVTKTFGFQFPDVVASQLNAIVVTVDGRGTGFKGRQFRSIVRDKLGHHEVIDQILAAKIWARKSYVDESRFAIFGWSYGGYMTLKTLELDAGNTFQYGMSVAPVTDWRFYDSVYTERYMHTPENNSKGYERSSVSNVTRLSETTRFLLCHGTGDDNVHFQNSLKFLDDLNLANVENYDVHIFPDSDHAIRYHNANVIIYDKLLLWLKKAFRGDYINYD</sequence>
<name>K0KMB2_WICCF</name>
<dbReference type="EMBL" id="CAIF01000244">
    <property type="protein sequence ID" value="CCH46400.1"/>
    <property type="molecule type" value="Genomic_DNA"/>
</dbReference>
<evidence type="ECO:0000256" key="2">
    <source>
        <dbReference type="ARBA" id="ARBA00006150"/>
    </source>
</evidence>
<dbReference type="FunFam" id="3.40.50.1820:FF:000003">
    <property type="entry name" value="Dipeptidyl peptidase 4"/>
    <property type="match status" value="1"/>
</dbReference>
<keyword evidence="8" id="KW-0720">Serine protease</keyword>
<evidence type="ECO:0000256" key="5">
    <source>
        <dbReference type="ARBA" id="ARBA00022670"/>
    </source>
</evidence>
<organism evidence="16 17">
    <name type="scientific">Wickerhamomyces ciferrii (strain ATCC 14091 / BCRC 22168 / CBS 111 / JCM 3599 / NBRC 0793 / NRRL Y-1031 F-60-10)</name>
    <name type="common">Yeast</name>
    <name type="synonym">Pichia ciferrii</name>
    <dbReference type="NCBI Taxonomy" id="1206466"/>
    <lineage>
        <taxon>Eukaryota</taxon>
        <taxon>Fungi</taxon>
        <taxon>Dikarya</taxon>
        <taxon>Ascomycota</taxon>
        <taxon>Saccharomycotina</taxon>
        <taxon>Saccharomycetes</taxon>
        <taxon>Phaffomycetales</taxon>
        <taxon>Wickerhamomycetaceae</taxon>
        <taxon>Wickerhamomyces</taxon>
    </lineage>
</organism>
<protein>
    <submittedName>
        <fullName evidence="16">Uncharacterized protein</fullName>
    </submittedName>
</protein>
<dbReference type="InterPro" id="IPR029058">
    <property type="entry name" value="AB_hydrolase_fold"/>
</dbReference>
<evidence type="ECO:0000256" key="7">
    <source>
        <dbReference type="ARBA" id="ARBA00022801"/>
    </source>
</evidence>
<evidence type="ECO:0000256" key="10">
    <source>
        <dbReference type="ARBA" id="ARBA00022989"/>
    </source>
</evidence>
<dbReference type="Gene3D" id="2.140.10.30">
    <property type="entry name" value="Dipeptidylpeptidase IV, N-terminal domain"/>
    <property type="match status" value="1"/>
</dbReference>
<keyword evidence="3" id="KW-0031">Aminopeptidase</keyword>
<dbReference type="GO" id="GO:0004177">
    <property type="term" value="F:aminopeptidase activity"/>
    <property type="evidence" value="ECO:0007669"/>
    <property type="project" value="UniProtKB-KW"/>
</dbReference>
<keyword evidence="17" id="KW-1185">Reference proteome</keyword>
<evidence type="ECO:0000313" key="16">
    <source>
        <dbReference type="EMBL" id="CCH46400.1"/>
    </source>
</evidence>
<feature type="domain" description="Peptidase S9 prolyl oligopeptidase catalytic" evidence="14">
    <location>
        <begin position="647"/>
        <end position="844"/>
    </location>
</feature>
<keyword evidence="10 13" id="KW-1133">Transmembrane helix</keyword>
<keyword evidence="4" id="KW-0926">Vacuole</keyword>
<dbReference type="AlphaFoldDB" id="K0KMB2"/>
<feature type="domain" description="Dipeptidylpeptidase IV N-terminal" evidence="15">
    <location>
        <begin position="207"/>
        <end position="560"/>
    </location>
</feature>
<dbReference type="Pfam" id="PF00930">
    <property type="entry name" value="DPPIV_N"/>
    <property type="match status" value="1"/>
</dbReference>